<dbReference type="EMBL" id="WIXE01004046">
    <property type="protein sequence ID" value="KAK5983387.1"/>
    <property type="molecule type" value="Genomic_DNA"/>
</dbReference>
<dbReference type="InterPro" id="IPR036880">
    <property type="entry name" value="Kunitz_BPTI_sf"/>
</dbReference>
<evidence type="ECO:0000313" key="4">
    <source>
        <dbReference type="Proteomes" id="UP001331761"/>
    </source>
</evidence>
<evidence type="ECO:0000256" key="1">
    <source>
        <dbReference type="SAM" id="MobiDB-lite"/>
    </source>
</evidence>
<accession>A0AAN8IVV9</accession>
<feature type="domain" description="BPTI/Kunitz inhibitor" evidence="2">
    <location>
        <begin position="16"/>
        <end position="69"/>
    </location>
</feature>
<dbReference type="AlphaFoldDB" id="A0AAN8IVV9"/>
<dbReference type="PANTHER" id="PTHR47248:SF8">
    <property type="entry name" value="BPTI_KUNITZ INHIBITOR DOMAIN-CONTAINING PROTEIN-RELATED"/>
    <property type="match status" value="1"/>
</dbReference>
<dbReference type="InterPro" id="IPR020901">
    <property type="entry name" value="Prtase_inh_Kunz-CS"/>
</dbReference>
<dbReference type="SMART" id="SM00131">
    <property type="entry name" value="KU"/>
    <property type="match status" value="1"/>
</dbReference>
<sequence length="158" mass="17399">MVQNFAGTEAGEDTSCSAPADIGSQKCDAKPSIRYFYDPKTYYCYPFKYSGCGGNDNNYLTLDKCTQCVPEDAFSCPGGAHERGYCQEQSDCPPDSTCIRGLYGLCCDNKATAQADNKNCGSKKIMQGEQYHGISCKHNFCPDDSECRENGYYAFCCK</sequence>
<dbReference type="Pfam" id="PF00014">
    <property type="entry name" value="Kunitz_BPTI"/>
    <property type="match status" value="1"/>
</dbReference>
<evidence type="ECO:0000313" key="3">
    <source>
        <dbReference type="EMBL" id="KAK5983387.1"/>
    </source>
</evidence>
<dbReference type="PANTHER" id="PTHR47248">
    <property type="entry name" value="PROTEIN CBG06772"/>
    <property type="match status" value="1"/>
</dbReference>
<organism evidence="3 4">
    <name type="scientific">Trichostrongylus colubriformis</name>
    <name type="common">Black scour worm</name>
    <dbReference type="NCBI Taxonomy" id="6319"/>
    <lineage>
        <taxon>Eukaryota</taxon>
        <taxon>Metazoa</taxon>
        <taxon>Ecdysozoa</taxon>
        <taxon>Nematoda</taxon>
        <taxon>Chromadorea</taxon>
        <taxon>Rhabditida</taxon>
        <taxon>Rhabditina</taxon>
        <taxon>Rhabditomorpha</taxon>
        <taxon>Strongyloidea</taxon>
        <taxon>Trichostrongylidae</taxon>
        <taxon>Trichostrongylus</taxon>
    </lineage>
</organism>
<dbReference type="GO" id="GO:0004867">
    <property type="term" value="F:serine-type endopeptidase inhibitor activity"/>
    <property type="evidence" value="ECO:0007669"/>
    <property type="project" value="InterPro"/>
</dbReference>
<dbReference type="InterPro" id="IPR002223">
    <property type="entry name" value="Kunitz_BPTI"/>
</dbReference>
<gene>
    <name evidence="3" type="ORF">GCK32_016722</name>
</gene>
<keyword evidence="4" id="KW-1185">Reference proteome</keyword>
<comment type="caution">
    <text evidence="3">The sequence shown here is derived from an EMBL/GenBank/DDBJ whole genome shotgun (WGS) entry which is preliminary data.</text>
</comment>
<name>A0AAN8IVV9_TRICO</name>
<proteinExistence type="predicted"/>
<evidence type="ECO:0000259" key="2">
    <source>
        <dbReference type="PROSITE" id="PS50279"/>
    </source>
</evidence>
<reference evidence="3 4" key="1">
    <citation type="submission" date="2019-10" db="EMBL/GenBank/DDBJ databases">
        <title>Assembly and Annotation for the nematode Trichostrongylus colubriformis.</title>
        <authorList>
            <person name="Martin J."/>
        </authorList>
    </citation>
    <scope>NUCLEOTIDE SEQUENCE [LARGE SCALE GENOMIC DNA]</scope>
    <source>
        <strain evidence="3">G859</strain>
        <tissue evidence="3">Whole worm</tissue>
    </source>
</reference>
<feature type="region of interest" description="Disordered" evidence="1">
    <location>
        <begin position="1"/>
        <end position="25"/>
    </location>
</feature>
<dbReference type="InterPro" id="IPR052861">
    <property type="entry name" value="BPTI/Kunitz_domain"/>
</dbReference>
<dbReference type="SUPFAM" id="SSF57362">
    <property type="entry name" value="BPTI-like"/>
    <property type="match status" value="1"/>
</dbReference>
<dbReference type="Gene3D" id="4.10.410.10">
    <property type="entry name" value="Pancreatic trypsin inhibitor Kunitz domain"/>
    <property type="match status" value="1"/>
</dbReference>
<dbReference type="PROSITE" id="PS00280">
    <property type="entry name" value="BPTI_KUNITZ_1"/>
    <property type="match status" value="1"/>
</dbReference>
<dbReference type="PROSITE" id="PS50279">
    <property type="entry name" value="BPTI_KUNITZ_2"/>
    <property type="match status" value="1"/>
</dbReference>
<protein>
    <submittedName>
        <fullName evidence="3">Kunitz/Bovine pancreatic trypsin inhibitor domain protein</fullName>
    </submittedName>
</protein>
<dbReference type="Proteomes" id="UP001331761">
    <property type="component" value="Unassembled WGS sequence"/>
</dbReference>